<comment type="function">
    <text evidence="9">CRISPR (clustered regularly interspaced short palindromic repeat) is an adaptive immune system that provides protection against mobile genetic elements (viruses, transposable elements and conjugative plasmids). CRISPR clusters contain sequences complementary to antecedent mobile elements and target invading nucleic acids. CRISPR clusters are transcribed and processed into CRISPR RNA (crRNA).</text>
</comment>
<keyword evidence="1 9" id="KW-0540">Nuclease</keyword>
<dbReference type="GO" id="GO:0051536">
    <property type="term" value="F:iron-sulfur cluster binding"/>
    <property type="evidence" value="ECO:0007669"/>
    <property type="project" value="UniProtKB-KW"/>
</dbReference>
<dbReference type="EC" id="3.1.12.1" evidence="9"/>
<keyword evidence="4 9" id="KW-0269">Exonuclease</keyword>
<dbReference type="EMBL" id="JACHEP010000012">
    <property type="protein sequence ID" value="MBB5325145.1"/>
    <property type="molecule type" value="Genomic_DNA"/>
</dbReference>
<name>A0A7W8IQZ4_9BACL</name>
<evidence type="ECO:0000256" key="5">
    <source>
        <dbReference type="ARBA" id="ARBA00023004"/>
    </source>
</evidence>
<evidence type="ECO:0000256" key="7">
    <source>
        <dbReference type="ARBA" id="ARBA00023118"/>
    </source>
</evidence>
<evidence type="ECO:0000256" key="2">
    <source>
        <dbReference type="ARBA" id="ARBA00022723"/>
    </source>
</evidence>
<dbReference type="Proteomes" id="UP000520011">
    <property type="component" value="Unassembled WGS sequence"/>
</dbReference>
<keyword evidence="8 9" id="KW-0464">Manganese</keyword>
<dbReference type="Gene3D" id="3.90.320.10">
    <property type="match status" value="1"/>
</dbReference>
<dbReference type="Pfam" id="PF01930">
    <property type="entry name" value="Cas_Cas4"/>
    <property type="match status" value="1"/>
</dbReference>
<evidence type="ECO:0000259" key="11">
    <source>
        <dbReference type="Pfam" id="PF01930"/>
    </source>
</evidence>
<evidence type="ECO:0000256" key="10">
    <source>
        <dbReference type="SAM" id="Coils"/>
    </source>
</evidence>
<comment type="caution">
    <text evidence="12">The sequence shown here is derived from an EMBL/GenBank/DDBJ whole genome shotgun (WGS) entry which is preliminary data.</text>
</comment>
<keyword evidence="7 9" id="KW-0051">Antiviral defense</keyword>
<keyword evidence="6 9" id="KW-0411">Iron-sulfur</keyword>
<dbReference type="InterPro" id="IPR011604">
    <property type="entry name" value="PDDEXK-like_dom_sf"/>
</dbReference>
<protein>
    <recommendedName>
        <fullName evidence="9">CRISPR-associated exonuclease Cas4</fullName>
        <ecNumber evidence="9">3.1.12.1</ecNumber>
    </recommendedName>
</protein>
<sequence length="170" mass="20447">MEDYNMPVTGTDIWYYYICHREVWLMKHQIAPDQEDESLDIGRFISEMYYKRDKKGMSIGNIVVDRIRQEDGQLVIGEVKKSSRYIKSAKMQLLYYLDTLRKMGIYAKGELLFPEERKKEMVEWTEEAKEELEQAIEHIRRIARMPVPPERKKIPFCAKCAYREYCWAEE</sequence>
<proteinExistence type="inferred from homology"/>
<accession>A0A7W8IQZ4</accession>
<dbReference type="PANTHER" id="PTHR37168:SF2">
    <property type="entry name" value="CRISPR-ASSOCIATED EXONUCLEASE CAS4"/>
    <property type="match status" value="1"/>
</dbReference>
<evidence type="ECO:0000256" key="6">
    <source>
        <dbReference type="ARBA" id="ARBA00023014"/>
    </source>
</evidence>
<dbReference type="GO" id="GO:0004527">
    <property type="term" value="F:exonuclease activity"/>
    <property type="evidence" value="ECO:0007669"/>
    <property type="project" value="UniProtKB-KW"/>
</dbReference>
<keyword evidence="5 9" id="KW-0408">Iron</keyword>
<keyword evidence="2 9" id="KW-0479">Metal-binding</keyword>
<dbReference type="GO" id="GO:0051607">
    <property type="term" value="P:defense response to virus"/>
    <property type="evidence" value="ECO:0007669"/>
    <property type="project" value="UniProtKB-KW"/>
</dbReference>
<evidence type="ECO:0000256" key="8">
    <source>
        <dbReference type="ARBA" id="ARBA00023211"/>
    </source>
</evidence>
<dbReference type="AlphaFoldDB" id="A0A7W8IQZ4"/>
<evidence type="ECO:0000313" key="12">
    <source>
        <dbReference type="EMBL" id="MBB5325145.1"/>
    </source>
</evidence>
<dbReference type="InterPro" id="IPR022765">
    <property type="entry name" value="Dna2/Cas4_DUF83"/>
</dbReference>
<reference evidence="12 13" key="1">
    <citation type="submission" date="2020-08" db="EMBL/GenBank/DDBJ databases">
        <title>Genomic Encyclopedia of Type Strains, Phase IV (KMG-IV): sequencing the most valuable type-strain genomes for metagenomic binning, comparative biology and taxonomic classification.</title>
        <authorList>
            <person name="Goeker M."/>
        </authorList>
    </citation>
    <scope>NUCLEOTIDE SEQUENCE [LARGE SCALE GENOMIC DNA]</scope>
    <source>
        <strain evidence="12 13">DSM 16325</strain>
    </source>
</reference>
<evidence type="ECO:0000256" key="9">
    <source>
        <dbReference type="RuleBase" id="RU365022"/>
    </source>
</evidence>
<dbReference type="GO" id="GO:0046872">
    <property type="term" value="F:metal ion binding"/>
    <property type="evidence" value="ECO:0007669"/>
    <property type="project" value="UniProtKB-KW"/>
</dbReference>
<feature type="domain" description="DUF83" evidence="11">
    <location>
        <begin position="9"/>
        <end position="168"/>
    </location>
</feature>
<comment type="cofactor">
    <cofactor evidence="9">
        <name>Mg(2+)</name>
        <dbReference type="ChEBI" id="CHEBI:18420"/>
    </cofactor>
    <cofactor evidence="9">
        <name>Mn(2+)</name>
        <dbReference type="ChEBI" id="CHEBI:29035"/>
    </cofactor>
    <text evidence="9">Mg(2+) or Mn(2+) required for ssDNA cleavage activity.</text>
</comment>
<gene>
    <name evidence="12" type="ORF">HNQ34_002244</name>
</gene>
<organism evidence="12 13">
    <name type="scientific">Anoxybacteroides tepidamans</name>
    <dbReference type="NCBI Taxonomy" id="265948"/>
    <lineage>
        <taxon>Bacteria</taxon>
        <taxon>Bacillati</taxon>
        <taxon>Bacillota</taxon>
        <taxon>Bacilli</taxon>
        <taxon>Bacillales</taxon>
        <taxon>Anoxybacillaceae</taxon>
        <taxon>Anoxybacteroides</taxon>
    </lineage>
</organism>
<evidence type="ECO:0000256" key="4">
    <source>
        <dbReference type="ARBA" id="ARBA00022839"/>
    </source>
</evidence>
<keyword evidence="3 9" id="KW-0378">Hydrolase</keyword>
<evidence type="ECO:0000256" key="1">
    <source>
        <dbReference type="ARBA" id="ARBA00022722"/>
    </source>
</evidence>
<keyword evidence="10" id="KW-0175">Coiled coil</keyword>
<evidence type="ECO:0000256" key="3">
    <source>
        <dbReference type="ARBA" id="ARBA00022801"/>
    </source>
</evidence>
<evidence type="ECO:0000313" key="13">
    <source>
        <dbReference type="Proteomes" id="UP000520011"/>
    </source>
</evidence>
<dbReference type="InterPro" id="IPR013343">
    <property type="entry name" value="CRISPR-assoc_prot_Cas4"/>
</dbReference>
<dbReference type="PANTHER" id="PTHR37168">
    <property type="entry name" value="CRISPR-ASSOCIATED EXONUCLEASE CAS4"/>
    <property type="match status" value="1"/>
</dbReference>
<comment type="cofactor">
    <cofactor evidence="9">
        <name>iron-sulfur cluster</name>
        <dbReference type="ChEBI" id="CHEBI:30408"/>
    </cofactor>
</comment>
<dbReference type="NCBIfam" id="TIGR00372">
    <property type="entry name" value="cas4"/>
    <property type="match status" value="1"/>
</dbReference>
<keyword evidence="13" id="KW-1185">Reference proteome</keyword>
<feature type="coiled-coil region" evidence="10">
    <location>
        <begin position="115"/>
        <end position="145"/>
    </location>
</feature>
<comment type="similarity">
    <text evidence="9">Belongs to the CRISPR-associated exonuclease Cas4 family.</text>
</comment>